<dbReference type="OrthoDB" id="1523755at2"/>
<dbReference type="InterPro" id="IPR026444">
    <property type="entry name" value="Secre_tail"/>
</dbReference>
<evidence type="ECO:0000313" key="3">
    <source>
        <dbReference type="Proteomes" id="UP000309488"/>
    </source>
</evidence>
<evidence type="ECO:0000259" key="1">
    <source>
        <dbReference type="Pfam" id="PF18962"/>
    </source>
</evidence>
<dbReference type="NCBIfam" id="TIGR04183">
    <property type="entry name" value="Por_Secre_tail"/>
    <property type="match status" value="1"/>
</dbReference>
<protein>
    <submittedName>
        <fullName evidence="2">T9SS type A sorting domain-containing protein</fullName>
    </submittedName>
</protein>
<sequence>MIVLLGSSVFAQKVDTSKISFKPKAKVINKVPQIKANITPYKPSNVSFNSGSSSSSVTPTKTAKILSVLKVYPNPVSEQINVSLRLDRDILLVVKITDMLGNDVLNLANERSPAGEQTKTYTIPSKLNAGMYFLKIIAGGEQIVKKISVL</sequence>
<name>A0A4U1CI71_9SPHI</name>
<reference evidence="2 3" key="1">
    <citation type="submission" date="2019-04" db="EMBL/GenBank/DDBJ databases">
        <title>Pedobacter sp. RP-3-22 sp. nov., isolated from Arctic soil.</title>
        <authorList>
            <person name="Dahal R.H."/>
            <person name="Kim D.-U."/>
        </authorList>
    </citation>
    <scope>NUCLEOTIDE SEQUENCE [LARGE SCALE GENOMIC DNA]</scope>
    <source>
        <strain evidence="2 3">RP-3-22</strain>
    </source>
</reference>
<dbReference type="Pfam" id="PF18962">
    <property type="entry name" value="Por_Secre_tail"/>
    <property type="match status" value="1"/>
</dbReference>
<keyword evidence="3" id="KW-1185">Reference proteome</keyword>
<comment type="caution">
    <text evidence="2">The sequence shown here is derived from an EMBL/GenBank/DDBJ whole genome shotgun (WGS) entry which is preliminary data.</text>
</comment>
<dbReference type="RefSeq" id="WP_136843813.1">
    <property type="nucleotide sequence ID" value="NZ_SWBR01000005.1"/>
</dbReference>
<evidence type="ECO:0000313" key="2">
    <source>
        <dbReference type="EMBL" id="TKC05660.1"/>
    </source>
</evidence>
<feature type="domain" description="Secretion system C-terminal sorting" evidence="1">
    <location>
        <begin position="71"/>
        <end position="149"/>
    </location>
</feature>
<dbReference type="EMBL" id="SWBR01000005">
    <property type="protein sequence ID" value="TKC05660.1"/>
    <property type="molecule type" value="Genomic_DNA"/>
</dbReference>
<accession>A0A4U1CI71</accession>
<proteinExistence type="predicted"/>
<dbReference type="AlphaFoldDB" id="A0A4U1CI71"/>
<organism evidence="2 3">
    <name type="scientific">Pedobacter polaris</name>
    <dbReference type="NCBI Taxonomy" id="2571273"/>
    <lineage>
        <taxon>Bacteria</taxon>
        <taxon>Pseudomonadati</taxon>
        <taxon>Bacteroidota</taxon>
        <taxon>Sphingobacteriia</taxon>
        <taxon>Sphingobacteriales</taxon>
        <taxon>Sphingobacteriaceae</taxon>
        <taxon>Pedobacter</taxon>
    </lineage>
</organism>
<gene>
    <name evidence="2" type="ORF">FA048_18280</name>
</gene>
<dbReference type="Proteomes" id="UP000309488">
    <property type="component" value="Unassembled WGS sequence"/>
</dbReference>